<evidence type="ECO:0000256" key="1">
    <source>
        <dbReference type="SAM" id="Phobius"/>
    </source>
</evidence>
<evidence type="ECO:0000313" key="2">
    <source>
        <dbReference type="EMBL" id="KAF2687792.1"/>
    </source>
</evidence>
<dbReference type="AlphaFoldDB" id="A0A6G1JB82"/>
<dbReference type="EMBL" id="MU005574">
    <property type="protein sequence ID" value="KAF2687792.1"/>
    <property type="molecule type" value="Genomic_DNA"/>
</dbReference>
<sequence>MQYSTSSLGLILGCQGYITLTGERIGFTPYSWQVVGEILSWYFICGREAHVQVIDFYVWNLPESPNGCLPGLATSDGIAQVVPPLEGDGIRFHTIDCSFHSCVDALAREPWKSSIIPLTYLFFLLVALLLCFFGFQKNAIVRRPSSNSHTTRIELIDRVTGMAVTPSIFVGGEDPPSRIMELVDCQTLSIVQGKG</sequence>
<keyword evidence="1" id="KW-0812">Transmembrane</keyword>
<dbReference type="Proteomes" id="UP000799291">
    <property type="component" value="Unassembled WGS sequence"/>
</dbReference>
<keyword evidence="1" id="KW-1133">Transmembrane helix</keyword>
<keyword evidence="3" id="KW-1185">Reference proteome</keyword>
<organism evidence="2 3">
    <name type="scientific">Lentithecium fluviatile CBS 122367</name>
    <dbReference type="NCBI Taxonomy" id="1168545"/>
    <lineage>
        <taxon>Eukaryota</taxon>
        <taxon>Fungi</taxon>
        <taxon>Dikarya</taxon>
        <taxon>Ascomycota</taxon>
        <taxon>Pezizomycotina</taxon>
        <taxon>Dothideomycetes</taxon>
        <taxon>Pleosporomycetidae</taxon>
        <taxon>Pleosporales</taxon>
        <taxon>Massarineae</taxon>
        <taxon>Lentitheciaceae</taxon>
        <taxon>Lentithecium</taxon>
    </lineage>
</organism>
<name>A0A6G1JB82_9PLEO</name>
<feature type="transmembrane region" description="Helical" evidence="1">
    <location>
        <begin position="115"/>
        <end position="135"/>
    </location>
</feature>
<keyword evidence="1" id="KW-0472">Membrane</keyword>
<reference evidence="2" key="1">
    <citation type="journal article" date="2020" name="Stud. Mycol.">
        <title>101 Dothideomycetes genomes: a test case for predicting lifestyles and emergence of pathogens.</title>
        <authorList>
            <person name="Haridas S."/>
            <person name="Albert R."/>
            <person name="Binder M."/>
            <person name="Bloem J."/>
            <person name="Labutti K."/>
            <person name="Salamov A."/>
            <person name="Andreopoulos B."/>
            <person name="Baker S."/>
            <person name="Barry K."/>
            <person name="Bills G."/>
            <person name="Bluhm B."/>
            <person name="Cannon C."/>
            <person name="Castanera R."/>
            <person name="Culley D."/>
            <person name="Daum C."/>
            <person name="Ezra D."/>
            <person name="Gonzalez J."/>
            <person name="Henrissat B."/>
            <person name="Kuo A."/>
            <person name="Liang C."/>
            <person name="Lipzen A."/>
            <person name="Lutzoni F."/>
            <person name="Magnuson J."/>
            <person name="Mondo S."/>
            <person name="Nolan M."/>
            <person name="Ohm R."/>
            <person name="Pangilinan J."/>
            <person name="Park H.-J."/>
            <person name="Ramirez L."/>
            <person name="Alfaro M."/>
            <person name="Sun H."/>
            <person name="Tritt A."/>
            <person name="Yoshinaga Y."/>
            <person name="Zwiers L.-H."/>
            <person name="Turgeon B."/>
            <person name="Goodwin S."/>
            <person name="Spatafora J."/>
            <person name="Crous P."/>
            <person name="Grigoriev I."/>
        </authorList>
    </citation>
    <scope>NUCLEOTIDE SEQUENCE</scope>
    <source>
        <strain evidence="2">CBS 122367</strain>
    </source>
</reference>
<accession>A0A6G1JB82</accession>
<proteinExistence type="predicted"/>
<evidence type="ECO:0000313" key="3">
    <source>
        <dbReference type="Proteomes" id="UP000799291"/>
    </source>
</evidence>
<gene>
    <name evidence="2" type="ORF">K458DRAFT_401243</name>
</gene>
<protein>
    <submittedName>
        <fullName evidence="2">Uncharacterized protein</fullName>
    </submittedName>
</protein>